<keyword evidence="11" id="KW-0966">Cell projection</keyword>
<sequence length="416" mass="48090">LQDLTQAVSQRPVALDEFAAYFDQYVKTQERRDALDQDHATLLAMYDMLQEYGGKIPPTDQVALDDMKEVVTGFTRAIADAGMFVDEKKPYMIQTLEKNSAEMFVELAEVIADLRSGKFDNAAARTDTMMRLVAESSARYEVVAEKAKRYKYYEELFNMQPSNFADVDQALKELTVHRNKWSQLDDFETSRERWMDAACRELNPEDVENKVDECFKANYKMLKSRKEDSVVVRLKKELDQFREVMPLLAEVSNTALEERHWMQIFGILKRPFDPDQPFCVRDLIDYGLVEHLDKVQGVGAVATKERSMLKTLEKMEAEWDGLEFRVLPYKDTGTFILGGTDEIQTILDDQIVKIQAMNASPFVKPFMERASTWETGLQTLQDMLDNWLQCQATWLYLEPIFSSDDIVKQMPEEGDK</sequence>
<keyword evidence="10" id="KW-0206">Cytoskeleton</keyword>
<dbReference type="EMBL" id="X82491">
    <property type="protein sequence ID" value="CAA57875.1"/>
    <property type="molecule type" value="mRNA"/>
</dbReference>
<evidence type="ECO:0000256" key="3">
    <source>
        <dbReference type="ARBA" id="ARBA00022701"/>
    </source>
</evidence>
<gene>
    <name evidence="13" type="primary">dhc1</name>
</gene>
<dbReference type="GO" id="GO:0005524">
    <property type="term" value="F:ATP binding"/>
    <property type="evidence" value="ECO:0007669"/>
    <property type="project" value="UniProtKB-KW"/>
</dbReference>
<dbReference type="FunFam" id="1.10.287.2620:FF:000002">
    <property type="entry name" value="Dynein heavy chain 2, axonemal"/>
    <property type="match status" value="1"/>
</dbReference>
<name>Q39637_PYRST</name>
<keyword evidence="5" id="KW-0067">ATP-binding</keyword>
<keyword evidence="3" id="KW-0493">Microtubule</keyword>
<evidence type="ECO:0000256" key="7">
    <source>
        <dbReference type="ARBA" id="ARBA00023054"/>
    </source>
</evidence>
<dbReference type="Pfam" id="PF08393">
    <property type="entry name" value="DHC_N2"/>
    <property type="match status" value="1"/>
</dbReference>
<feature type="non-terminal residue" evidence="13">
    <location>
        <position position="416"/>
    </location>
</feature>
<evidence type="ECO:0000256" key="4">
    <source>
        <dbReference type="ARBA" id="ARBA00022741"/>
    </source>
</evidence>
<dbReference type="GO" id="GO:0007018">
    <property type="term" value="P:microtubule-based movement"/>
    <property type="evidence" value="ECO:0007669"/>
    <property type="project" value="InterPro"/>
</dbReference>
<dbReference type="InterPro" id="IPR026983">
    <property type="entry name" value="DHC"/>
</dbReference>
<feature type="domain" description="Dynein heavy chain linker" evidence="12">
    <location>
        <begin position="168"/>
        <end position="415"/>
    </location>
</feature>
<dbReference type="PANTHER" id="PTHR45703">
    <property type="entry name" value="DYNEIN HEAVY CHAIN"/>
    <property type="match status" value="1"/>
</dbReference>
<evidence type="ECO:0000256" key="9">
    <source>
        <dbReference type="ARBA" id="ARBA00023175"/>
    </source>
</evidence>
<dbReference type="GO" id="GO:0051959">
    <property type="term" value="F:dynein light intermediate chain binding"/>
    <property type="evidence" value="ECO:0007669"/>
    <property type="project" value="InterPro"/>
</dbReference>
<dbReference type="PANTHER" id="PTHR45703:SF35">
    <property type="entry name" value="DYNEIN HEAVY CHAIN"/>
    <property type="match status" value="1"/>
</dbReference>
<evidence type="ECO:0000256" key="10">
    <source>
        <dbReference type="ARBA" id="ARBA00023212"/>
    </source>
</evidence>
<dbReference type="GO" id="GO:0005930">
    <property type="term" value="C:axoneme"/>
    <property type="evidence" value="ECO:0007669"/>
    <property type="project" value="UniProtKB-SubCell"/>
</dbReference>
<evidence type="ECO:0000259" key="12">
    <source>
        <dbReference type="Pfam" id="PF08393"/>
    </source>
</evidence>
<evidence type="ECO:0000256" key="1">
    <source>
        <dbReference type="ARBA" id="ARBA00004430"/>
    </source>
</evidence>
<dbReference type="GO" id="GO:0030286">
    <property type="term" value="C:dynein complex"/>
    <property type="evidence" value="ECO:0007669"/>
    <property type="project" value="UniProtKB-KW"/>
</dbReference>
<accession>Q39637</accession>
<reference evidence="13" key="1">
    <citation type="submission" date="1994-11" db="EMBL/GenBank/DDBJ databases">
        <title>A dynein heavy chain fragment from the green alga Chlamydobotrys stellata.</title>
        <authorList>
            <person name="Giersberg M.O."/>
            <person name="Wolf A.H."/>
            <person name="Wiessner W."/>
        </authorList>
    </citation>
    <scope>NUCLEOTIDE SEQUENCE</scope>
    <source>
        <strain evidence="13">SAG 10-1e</strain>
    </source>
</reference>
<keyword evidence="7" id="KW-0175">Coiled coil</keyword>
<evidence type="ECO:0000256" key="11">
    <source>
        <dbReference type="ARBA" id="ARBA00023273"/>
    </source>
</evidence>
<organism evidence="13">
    <name type="scientific">Pyrobotrys stellatus</name>
    <name type="common">Green alga</name>
    <name type="synonym">Chlamydobotrys stellata</name>
    <dbReference type="NCBI Taxonomy" id="3064"/>
    <lineage>
        <taxon>Eukaryota</taxon>
        <taxon>Viridiplantae</taxon>
        <taxon>Chlorophyta</taxon>
        <taxon>core chlorophytes</taxon>
        <taxon>Chlorophyceae</taxon>
        <taxon>CS clade</taxon>
        <taxon>Chlamydomonadales</taxon>
        <taxon>Spondylomoraceae</taxon>
        <taxon>Pyrobotrys</taxon>
    </lineage>
</organism>
<dbReference type="InterPro" id="IPR042222">
    <property type="entry name" value="Dynein_2_N"/>
</dbReference>
<dbReference type="InterPro" id="IPR013602">
    <property type="entry name" value="Dynein_heavy_linker"/>
</dbReference>
<keyword evidence="2" id="KW-0963">Cytoplasm</keyword>
<dbReference type="AlphaFoldDB" id="Q39637"/>
<evidence type="ECO:0000313" key="13">
    <source>
        <dbReference type="EMBL" id="CAA57875.1"/>
    </source>
</evidence>
<keyword evidence="4" id="KW-0547">Nucleotide-binding</keyword>
<feature type="non-terminal residue" evidence="13">
    <location>
        <position position="1"/>
    </location>
</feature>
<protein>
    <submittedName>
        <fullName evidence="13">Dynein heavy chain</fullName>
    </submittedName>
</protein>
<evidence type="ECO:0000256" key="2">
    <source>
        <dbReference type="ARBA" id="ARBA00022490"/>
    </source>
</evidence>
<keyword evidence="6" id="KW-0243">Dynein</keyword>
<keyword evidence="8" id="KW-0969">Cilium</keyword>
<dbReference type="GO" id="GO:0005874">
    <property type="term" value="C:microtubule"/>
    <property type="evidence" value="ECO:0007669"/>
    <property type="project" value="UniProtKB-KW"/>
</dbReference>
<evidence type="ECO:0000256" key="8">
    <source>
        <dbReference type="ARBA" id="ARBA00023069"/>
    </source>
</evidence>
<proteinExistence type="evidence at transcript level"/>
<dbReference type="Gene3D" id="1.20.140.100">
    <property type="entry name" value="Dynein heavy chain, N-terminal domain 2"/>
    <property type="match status" value="1"/>
</dbReference>
<evidence type="ECO:0000256" key="5">
    <source>
        <dbReference type="ARBA" id="ARBA00022840"/>
    </source>
</evidence>
<keyword evidence="9" id="KW-0505">Motor protein</keyword>
<evidence type="ECO:0000256" key="6">
    <source>
        <dbReference type="ARBA" id="ARBA00023017"/>
    </source>
</evidence>
<comment type="subcellular location">
    <subcellularLocation>
        <location evidence="1">Cytoplasm</location>
        <location evidence="1">Cytoskeleton</location>
        <location evidence="1">Cilium axoneme</location>
    </subcellularLocation>
</comment>
<dbReference type="PIR" id="S49584">
    <property type="entry name" value="S49584"/>
</dbReference>
<dbReference type="Gene3D" id="1.10.287.2620">
    <property type="match status" value="1"/>
</dbReference>
<dbReference type="GO" id="GO:0045505">
    <property type="term" value="F:dynein intermediate chain binding"/>
    <property type="evidence" value="ECO:0007669"/>
    <property type="project" value="InterPro"/>
</dbReference>